<evidence type="ECO:0000259" key="4">
    <source>
        <dbReference type="Pfam" id="PF00501"/>
    </source>
</evidence>
<feature type="domain" description="Thioester reductase (TE)" evidence="5">
    <location>
        <begin position="765"/>
        <end position="1021"/>
    </location>
</feature>
<feature type="compositionally biased region" description="Polar residues" evidence="3">
    <location>
        <begin position="801"/>
        <end position="814"/>
    </location>
</feature>
<keyword evidence="2" id="KW-0597">Phosphoprotein</keyword>
<gene>
    <name evidence="6" type="ORF">FA13DRAFT_1734423</name>
</gene>
<organism evidence="6 7">
    <name type="scientific">Coprinellus micaceus</name>
    <name type="common">Glistening ink-cap mushroom</name>
    <name type="synonym">Coprinus micaceus</name>
    <dbReference type="NCBI Taxonomy" id="71717"/>
    <lineage>
        <taxon>Eukaryota</taxon>
        <taxon>Fungi</taxon>
        <taxon>Dikarya</taxon>
        <taxon>Basidiomycota</taxon>
        <taxon>Agaricomycotina</taxon>
        <taxon>Agaricomycetes</taxon>
        <taxon>Agaricomycetidae</taxon>
        <taxon>Agaricales</taxon>
        <taxon>Agaricineae</taxon>
        <taxon>Psathyrellaceae</taxon>
        <taxon>Coprinellus</taxon>
    </lineage>
</organism>
<dbReference type="InterPro" id="IPR042099">
    <property type="entry name" value="ANL_N_sf"/>
</dbReference>
<evidence type="ECO:0000259" key="5">
    <source>
        <dbReference type="Pfam" id="PF07993"/>
    </source>
</evidence>
<dbReference type="PANTHER" id="PTHR43439:SF2">
    <property type="entry name" value="ENZYME, PUTATIVE (JCVI)-RELATED"/>
    <property type="match status" value="1"/>
</dbReference>
<evidence type="ECO:0000256" key="1">
    <source>
        <dbReference type="ARBA" id="ARBA00022450"/>
    </source>
</evidence>
<reference evidence="6 7" key="1">
    <citation type="journal article" date="2019" name="Nat. Ecol. Evol.">
        <title>Megaphylogeny resolves global patterns of mushroom evolution.</title>
        <authorList>
            <person name="Varga T."/>
            <person name="Krizsan K."/>
            <person name="Foldi C."/>
            <person name="Dima B."/>
            <person name="Sanchez-Garcia M."/>
            <person name="Sanchez-Ramirez S."/>
            <person name="Szollosi G.J."/>
            <person name="Szarkandi J.G."/>
            <person name="Papp V."/>
            <person name="Albert L."/>
            <person name="Andreopoulos W."/>
            <person name="Angelini C."/>
            <person name="Antonin V."/>
            <person name="Barry K.W."/>
            <person name="Bougher N.L."/>
            <person name="Buchanan P."/>
            <person name="Buyck B."/>
            <person name="Bense V."/>
            <person name="Catcheside P."/>
            <person name="Chovatia M."/>
            <person name="Cooper J."/>
            <person name="Damon W."/>
            <person name="Desjardin D."/>
            <person name="Finy P."/>
            <person name="Geml J."/>
            <person name="Haridas S."/>
            <person name="Hughes K."/>
            <person name="Justo A."/>
            <person name="Karasinski D."/>
            <person name="Kautmanova I."/>
            <person name="Kiss B."/>
            <person name="Kocsube S."/>
            <person name="Kotiranta H."/>
            <person name="LaButti K.M."/>
            <person name="Lechner B.E."/>
            <person name="Liimatainen K."/>
            <person name="Lipzen A."/>
            <person name="Lukacs Z."/>
            <person name="Mihaltcheva S."/>
            <person name="Morgado L.N."/>
            <person name="Niskanen T."/>
            <person name="Noordeloos M.E."/>
            <person name="Ohm R.A."/>
            <person name="Ortiz-Santana B."/>
            <person name="Ovrebo C."/>
            <person name="Racz N."/>
            <person name="Riley R."/>
            <person name="Savchenko A."/>
            <person name="Shiryaev A."/>
            <person name="Soop K."/>
            <person name="Spirin V."/>
            <person name="Szebenyi C."/>
            <person name="Tomsovsky M."/>
            <person name="Tulloss R.E."/>
            <person name="Uehling J."/>
            <person name="Grigoriev I.V."/>
            <person name="Vagvolgyi C."/>
            <person name="Papp T."/>
            <person name="Martin F.M."/>
            <person name="Miettinen O."/>
            <person name="Hibbett D.S."/>
            <person name="Nagy L.G."/>
        </authorList>
    </citation>
    <scope>NUCLEOTIDE SEQUENCE [LARGE SCALE GENOMIC DNA]</scope>
    <source>
        <strain evidence="6 7">FP101781</strain>
    </source>
</reference>
<dbReference type="InterPro" id="IPR051414">
    <property type="entry name" value="Adenylate-forming_Reductase"/>
</dbReference>
<dbReference type="SUPFAM" id="SSF51735">
    <property type="entry name" value="NAD(P)-binding Rossmann-fold domains"/>
    <property type="match status" value="1"/>
</dbReference>
<keyword evidence="1" id="KW-0596">Phosphopantetheine</keyword>
<evidence type="ECO:0000313" key="6">
    <source>
        <dbReference type="EMBL" id="TEB29636.1"/>
    </source>
</evidence>
<dbReference type="Gene3D" id="3.40.50.12780">
    <property type="entry name" value="N-terminal domain of ligase-like"/>
    <property type="match status" value="1"/>
</dbReference>
<dbReference type="Pfam" id="PF23562">
    <property type="entry name" value="AMP-binding_C_3"/>
    <property type="match status" value="1"/>
</dbReference>
<dbReference type="InterPro" id="IPR036291">
    <property type="entry name" value="NAD(P)-bd_dom_sf"/>
</dbReference>
<dbReference type="InterPro" id="IPR013120">
    <property type="entry name" value="FAR_NAD-bd"/>
</dbReference>
<keyword evidence="7" id="KW-1185">Reference proteome</keyword>
<dbReference type="SUPFAM" id="SSF56801">
    <property type="entry name" value="Acetyl-CoA synthetase-like"/>
    <property type="match status" value="1"/>
</dbReference>
<dbReference type="STRING" id="71717.A0A4Y7T633"/>
<dbReference type="InterPro" id="IPR000873">
    <property type="entry name" value="AMP-dep_synth/lig_dom"/>
</dbReference>
<dbReference type="EMBL" id="QPFP01000026">
    <property type="protein sequence ID" value="TEB29636.1"/>
    <property type="molecule type" value="Genomic_DNA"/>
</dbReference>
<sequence>MVFIKPPLDGTLTLPELFDFHWFHNPTHPLFPVEVEVVTWSRAVRAIHSAAAYVKRVCESEYGGSSPSQGTVVAILANIDTFTYYVLTAGIMCAGYVPFPLSPRNPPAAILHLLQSTGARHLLVSSDPGIQRLVEGLTNAFNAYHNAASRGGSVPTTPLSPAPPPWLLNTGSGLISPASPMSLSGVIWPPPAPDPLQFFPVPTFDYLFDGYDESFEPTKLVLHPPSDGLVIIGHSSGTMGLPKPIHCSSLLMISHTWSLNQDDDFSNTVWSCHSIPMFRKSTFSLTCLAPCCNSISWSLVQIGAGFTITSFPPDSAHILPNPERVLASACATGSNILVCLPICLEAGLRSPESIEELKRFKQVFYAGAPLYSDTGDYLVSLGVKLRPFYGGTEFGVPIDIRAEFDKQPEDWEYFEFSARFQVELLPSHDDVYELLLSNDVMKRSCPSLLTFECKGQMMYNTLDLMQRHPTKPSLWRVYGRSDEQLTLSTSEKLRLKRHPKVANAVVFGHGRFVPGVLVEIIPEHQVDPSNYDEVERLRNEIWFYMDQINDFLPYHSRIVKEMAPVLVAYEAQIEEAYMAAKLSTPSELPAREAWELDECLVWLRRVVKGVMGGRCKSWPGEFSRERFLADSAYDGVHIEGLDDDTDLISTIGLNSIEVMYLQQTILSALHHGARASCRRIPTNFVYANPSIRSLGEFVMKIIVQGHGLVPGGLVGERIAEMEACVKRYTADLDKRKLKGGRRGRRWVAGQKGAEDLSEGGEVVMLTGSTGALGANILGELASNTRVVKVYAVNRPDRQRRYSSTEAQGRTSSPRSMGRRHEETFQTYGLDPLALLHEKLIFIETDLEEELLGLDRELYVQLQGEVTCIIHAAWPSNPNVHLISYEPVLAGTRNLLDFALGSSAPALPRFVFLSSMHIFSNWVGGPRSPESPNTRPGSALGQGYPESKWVAERIVDEVSQSHSPPLPSTIVRVGHICAGRNGKWGDKHCMVAMLKSAKAVGYFPRPEGDITSVPIHHAASAIVEIALPLQALSPRIPASTAVRYLNLTHPRPVSAELFASTLAKHLGLTLVSYEAWLAAIQGPSFSIPTSPAPASSSQSSSSGSQAPTSPSEFAVGSLDVFVHTLRSNPAGILLLDYFRALYKPVKPYSKDTEALGFPLAINEKAVQAAPNTLGVLKELDVEREVLAWVKGWKTMESDNT</sequence>
<evidence type="ECO:0000256" key="3">
    <source>
        <dbReference type="SAM" id="MobiDB-lite"/>
    </source>
</evidence>
<feature type="region of interest" description="Disordered" evidence="3">
    <location>
        <begin position="1089"/>
        <end position="1109"/>
    </location>
</feature>
<dbReference type="OrthoDB" id="429813at2759"/>
<dbReference type="Gene3D" id="3.40.50.720">
    <property type="entry name" value="NAD(P)-binding Rossmann-like Domain"/>
    <property type="match status" value="1"/>
</dbReference>
<accession>A0A4Y7T633</accession>
<dbReference type="Pfam" id="PF00501">
    <property type="entry name" value="AMP-binding"/>
    <property type="match status" value="1"/>
</dbReference>
<dbReference type="PANTHER" id="PTHR43439">
    <property type="entry name" value="PHENYLACETATE-COENZYME A LIGASE"/>
    <property type="match status" value="1"/>
</dbReference>
<evidence type="ECO:0000313" key="7">
    <source>
        <dbReference type="Proteomes" id="UP000298030"/>
    </source>
</evidence>
<dbReference type="Pfam" id="PF07993">
    <property type="entry name" value="NAD_binding_4"/>
    <property type="match status" value="1"/>
</dbReference>
<comment type="caution">
    <text evidence="6">The sequence shown here is derived from an EMBL/GenBank/DDBJ whole genome shotgun (WGS) entry which is preliminary data.</text>
</comment>
<dbReference type="AlphaFoldDB" id="A0A4Y7T633"/>
<feature type="region of interest" description="Disordered" evidence="3">
    <location>
        <begin position="798"/>
        <end position="819"/>
    </location>
</feature>
<protein>
    <submittedName>
        <fullName evidence="6">Acetyl-CoA synthetase-like protein</fullName>
    </submittedName>
</protein>
<name>A0A4Y7T633_COPMI</name>
<dbReference type="Proteomes" id="UP000298030">
    <property type="component" value="Unassembled WGS sequence"/>
</dbReference>
<evidence type="ECO:0000256" key="2">
    <source>
        <dbReference type="ARBA" id="ARBA00022553"/>
    </source>
</evidence>
<proteinExistence type="predicted"/>
<feature type="domain" description="AMP-dependent synthetase/ligase" evidence="4">
    <location>
        <begin position="69"/>
        <end position="400"/>
    </location>
</feature>